<sequence length="213" mass="23992">MEDITESFPLSQDDGAIGDMPRVSIKDARSALSGILTRNPSVILRESNNLDVGVEVESLFEWILRSSSIPRQELERLLIKPFMVDLLQRLNSKYERNAAICLKRRQRKLAKSQRLETKANSDKAAVAQPASTRSIARKAPKKLSRKKQREIVVEESLRRRDMEGKDAKFISGLCGLSGVDLSERPGTTKKGGKPKRRSVPMVYTGFESKRSKH</sequence>
<proteinExistence type="predicted"/>
<dbReference type="RefSeq" id="WP_138084785.1">
    <property type="nucleotide sequence ID" value="NZ_VAUV01000002.1"/>
</dbReference>
<protein>
    <submittedName>
        <fullName evidence="2">Uncharacterized protein</fullName>
    </submittedName>
</protein>
<dbReference type="AlphaFoldDB" id="A0A5R8KJK4"/>
<dbReference type="Proteomes" id="UP000306196">
    <property type="component" value="Unassembled WGS sequence"/>
</dbReference>
<feature type="region of interest" description="Disordered" evidence="1">
    <location>
        <begin position="111"/>
        <end position="149"/>
    </location>
</feature>
<evidence type="ECO:0000313" key="2">
    <source>
        <dbReference type="EMBL" id="TLD72431.1"/>
    </source>
</evidence>
<feature type="region of interest" description="Disordered" evidence="1">
    <location>
        <begin position="177"/>
        <end position="213"/>
    </location>
</feature>
<gene>
    <name evidence="2" type="ORF">FEM03_03490</name>
</gene>
<dbReference type="EMBL" id="VAUV01000002">
    <property type="protein sequence ID" value="TLD72431.1"/>
    <property type="molecule type" value="Genomic_DNA"/>
</dbReference>
<evidence type="ECO:0000313" key="3">
    <source>
        <dbReference type="Proteomes" id="UP000306196"/>
    </source>
</evidence>
<evidence type="ECO:0000256" key="1">
    <source>
        <dbReference type="SAM" id="MobiDB-lite"/>
    </source>
</evidence>
<accession>A0A5R8KJK4</accession>
<name>A0A5R8KJK4_9BACT</name>
<keyword evidence="3" id="KW-1185">Reference proteome</keyword>
<reference evidence="2 3" key="1">
    <citation type="submission" date="2019-05" db="EMBL/GenBank/DDBJ databases">
        <title>Verrucobacter flavum gen. nov., sp. nov. a new member of the family Verrucomicrobiaceae.</title>
        <authorList>
            <person name="Szuroczki S."/>
            <person name="Abbaszade G."/>
            <person name="Szabo A."/>
            <person name="Felfoldi T."/>
            <person name="Schumann P."/>
            <person name="Boka K."/>
            <person name="Keki Z."/>
            <person name="Toumi M."/>
            <person name="Toth E."/>
        </authorList>
    </citation>
    <scope>NUCLEOTIDE SEQUENCE [LARGE SCALE GENOMIC DNA]</scope>
    <source>
        <strain evidence="2 3">MG-N-17</strain>
    </source>
</reference>
<feature type="compositionally biased region" description="Basic residues" evidence="1">
    <location>
        <begin position="135"/>
        <end position="148"/>
    </location>
</feature>
<organism evidence="2 3">
    <name type="scientific">Phragmitibacter flavus</name>
    <dbReference type="NCBI Taxonomy" id="2576071"/>
    <lineage>
        <taxon>Bacteria</taxon>
        <taxon>Pseudomonadati</taxon>
        <taxon>Verrucomicrobiota</taxon>
        <taxon>Verrucomicrobiia</taxon>
        <taxon>Verrucomicrobiales</taxon>
        <taxon>Verrucomicrobiaceae</taxon>
        <taxon>Phragmitibacter</taxon>
    </lineage>
</organism>
<comment type="caution">
    <text evidence="2">The sequence shown here is derived from an EMBL/GenBank/DDBJ whole genome shotgun (WGS) entry which is preliminary data.</text>
</comment>